<dbReference type="NCBIfam" id="NF033453">
    <property type="entry name" value="BREX_3_BrxF"/>
    <property type="match status" value="1"/>
</dbReference>
<dbReference type="AlphaFoldDB" id="A0A0F9P8S2"/>
<proteinExistence type="predicted"/>
<comment type="caution">
    <text evidence="1">The sequence shown here is derived from an EMBL/GenBank/DDBJ whole genome shotgun (WGS) entry which is preliminary data.</text>
</comment>
<reference evidence="1" key="1">
    <citation type="journal article" date="2015" name="Nature">
        <title>Complex archaea that bridge the gap between prokaryotes and eukaryotes.</title>
        <authorList>
            <person name="Spang A."/>
            <person name="Saw J.H."/>
            <person name="Jorgensen S.L."/>
            <person name="Zaremba-Niedzwiedzka K."/>
            <person name="Martijn J."/>
            <person name="Lind A.E."/>
            <person name="van Eijk R."/>
            <person name="Schleper C."/>
            <person name="Guy L."/>
            <person name="Ettema T.J."/>
        </authorList>
    </citation>
    <scope>NUCLEOTIDE SEQUENCE</scope>
</reference>
<protein>
    <recommendedName>
        <fullName evidence="2">BREX-3 system P-loop-containing protein BrxF</fullName>
    </recommendedName>
</protein>
<dbReference type="EMBL" id="LAZR01006766">
    <property type="protein sequence ID" value="KKM89782.1"/>
    <property type="molecule type" value="Genomic_DNA"/>
</dbReference>
<dbReference type="InterPro" id="IPR048067">
    <property type="entry name" value="BREX_3_BrxF"/>
</dbReference>
<evidence type="ECO:0000313" key="1">
    <source>
        <dbReference type="EMBL" id="KKM89782.1"/>
    </source>
</evidence>
<gene>
    <name evidence="1" type="ORF">LCGC14_1245190</name>
</gene>
<name>A0A0F9P8S2_9ZZZZ</name>
<organism evidence="1">
    <name type="scientific">marine sediment metagenome</name>
    <dbReference type="NCBI Taxonomy" id="412755"/>
    <lineage>
        <taxon>unclassified sequences</taxon>
        <taxon>metagenomes</taxon>
        <taxon>ecological metagenomes</taxon>
    </lineage>
</organism>
<evidence type="ECO:0008006" key="2">
    <source>
        <dbReference type="Google" id="ProtNLM"/>
    </source>
</evidence>
<sequence>MNDLKALIDGNKSNHYKLLTIVGNNQAKLDQIVEYLMKNGWEIHDVEEKVLEIAVSMPEEKLRLRIGAEIKKWVRELGNHIVLVNSNILYSIEMDKIGPFRAFKYCMRGEKEGILFLDAKLRGNLAVYSTPDRPDYLKIELSDVLFVDLEEVEV</sequence>
<accession>A0A0F9P8S2</accession>